<protein>
    <submittedName>
        <fullName evidence="1">Uncharacterized protein</fullName>
    </submittedName>
</protein>
<sequence length="150" mass="16498">MPTELAGLHLQIIVKVRQDVRYLAAGMTHFLTASQVLPRAASWNVKIHQLANKGMILVLLPVASVQIVLAGKQPVIIPHIPGSQTYVGVVAVMVIRKYSRSKECEEKEDGLNSTHCSFCVYNRNVLEKPEATEHSESEHICVQSAANDEG</sequence>
<evidence type="ECO:0000313" key="1">
    <source>
        <dbReference type="EMBL" id="OSX66636.1"/>
    </source>
</evidence>
<proteinExistence type="predicted"/>
<dbReference type="Proteomes" id="UP000194127">
    <property type="component" value="Unassembled WGS sequence"/>
</dbReference>
<keyword evidence="2" id="KW-1185">Reference proteome</keyword>
<dbReference type="AlphaFoldDB" id="A0A1X6NDY1"/>
<dbReference type="OrthoDB" id="10287270at2759"/>
<dbReference type="EMBL" id="KZ110592">
    <property type="protein sequence ID" value="OSX66636.1"/>
    <property type="molecule type" value="Genomic_DNA"/>
</dbReference>
<dbReference type="GeneID" id="36323392"/>
<evidence type="ECO:0000313" key="2">
    <source>
        <dbReference type="Proteomes" id="UP000194127"/>
    </source>
</evidence>
<gene>
    <name evidence="1" type="ORF">POSPLADRAFT_1044011</name>
</gene>
<name>A0A1X6NDY1_9APHY</name>
<organism evidence="1 2">
    <name type="scientific">Postia placenta MAD-698-R-SB12</name>
    <dbReference type="NCBI Taxonomy" id="670580"/>
    <lineage>
        <taxon>Eukaryota</taxon>
        <taxon>Fungi</taxon>
        <taxon>Dikarya</taxon>
        <taxon>Basidiomycota</taxon>
        <taxon>Agaricomycotina</taxon>
        <taxon>Agaricomycetes</taxon>
        <taxon>Polyporales</taxon>
        <taxon>Adustoporiaceae</taxon>
        <taxon>Rhodonia</taxon>
    </lineage>
</organism>
<reference evidence="1 2" key="1">
    <citation type="submission" date="2017-04" db="EMBL/GenBank/DDBJ databases">
        <title>Genome Sequence of the Model Brown-Rot Fungus Postia placenta SB12.</title>
        <authorList>
            <consortium name="DOE Joint Genome Institute"/>
            <person name="Gaskell J."/>
            <person name="Kersten P."/>
            <person name="Larrondo L.F."/>
            <person name="Canessa P."/>
            <person name="Martinez D."/>
            <person name="Hibbett D."/>
            <person name="Schmoll M."/>
            <person name="Kubicek C.P."/>
            <person name="Martinez A.T."/>
            <person name="Yadav J."/>
            <person name="Master E."/>
            <person name="Magnuson J.K."/>
            <person name="James T."/>
            <person name="Yaver D."/>
            <person name="Berka R."/>
            <person name="Labutti K."/>
            <person name="Lipzen A."/>
            <person name="Aerts A."/>
            <person name="Barry K."/>
            <person name="Henrissat B."/>
            <person name="Blanchette R."/>
            <person name="Grigoriev I."/>
            <person name="Cullen D."/>
        </authorList>
    </citation>
    <scope>NUCLEOTIDE SEQUENCE [LARGE SCALE GENOMIC DNA]</scope>
    <source>
        <strain evidence="1 2">MAD-698-R-SB12</strain>
    </source>
</reference>
<accession>A0A1X6NDY1</accession>
<dbReference type="RefSeq" id="XP_024343430.1">
    <property type="nucleotide sequence ID" value="XM_024478442.1"/>
</dbReference>